<sequence length="405" mass="43740">MSIAKGVKDALSSSSMIRKMFEEGNLLKKQHGADKVFDFSIGNPDVEPPPAFHRVFLRLAQEDAAGKAPGSHGYMPNPGFPAVREALAKKASREQGVALEGSHIIMTVGAAGGLNVVFKTLLNPGDEVLVPRPYFMEYRSYVSNHGGVLKEVDSLPDFNLDLGAIKNALTEKTAAILINSPHNPTGRIYPARTLGGLAEILVAHGKKTGRYPFLVADEPYREIAYLPSGVPPVLSVYKHSISVTSYSKSLSLPGERIGFIAVNPGIQDEADLLNGLVYATRILGYVNAPALMQRIVAELTEEKVDVNIYARRRDAFKEVLDKAGIKYAEPEGAFYLFAKVPPKKGAPAGSAGDDGAFVNHLKQYLVLGVPGAGFGQPGWIRFAYCVDEKVIRASGEAFGKAMENW</sequence>
<evidence type="ECO:0000313" key="4">
    <source>
        <dbReference type="Proteomes" id="UP000009223"/>
    </source>
</evidence>
<feature type="domain" description="Aminotransferase class I/classII large" evidence="2">
    <location>
        <begin position="35"/>
        <end position="391"/>
    </location>
</feature>
<keyword evidence="1 3" id="KW-0032">Aminotransferase</keyword>
<dbReference type="CDD" id="cd00609">
    <property type="entry name" value="AAT_like"/>
    <property type="match status" value="1"/>
</dbReference>
<dbReference type="EMBL" id="CP001843">
    <property type="protein sequence ID" value="AEF83830.1"/>
    <property type="molecule type" value="Genomic_DNA"/>
</dbReference>
<dbReference type="GO" id="GO:0030170">
    <property type="term" value="F:pyridoxal phosphate binding"/>
    <property type="evidence" value="ECO:0007669"/>
    <property type="project" value="InterPro"/>
</dbReference>
<dbReference type="HOGENOM" id="CLU_017584_4_3_12"/>
<evidence type="ECO:0000259" key="2">
    <source>
        <dbReference type="Pfam" id="PF00155"/>
    </source>
</evidence>
<protein>
    <recommendedName>
        <fullName evidence="1">Aminotransferase</fullName>
        <ecNumber evidence="1">2.6.1.-</ecNumber>
    </recommendedName>
</protein>
<dbReference type="PANTHER" id="PTHR42691">
    <property type="entry name" value="ASPARTATE AMINOTRANSFERASE YHDR-RELATED"/>
    <property type="match status" value="1"/>
</dbReference>
<accession>F5YQN7</accession>
<dbReference type="GO" id="GO:0008483">
    <property type="term" value="F:transaminase activity"/>
    <property type="evidence" value="ECO:0007669"/>
    <property type="project" value="UniProtKB-KW"/>
</dbReference>
<keyword evidence="1 3" id="KW-0808">Transferase</keyword>
<evidence type="ECO:0000313" key="3">
    <source>
        <dbReference type="EMBL" id="AEF83830.1"/>
    </source>
</evidence>
<reference evidence="4" key="1">
    <citation type="submission" date="2009-12" db="EMBL/GenBank/DDBJ databases">
        <title>Complete sequence of Treponema primitia strain ZAS-2.</title>
        <authorList>
            <person name="Tetu S.G."/>
            <person name="Matson E."/>
            <person name="Ren Q."/>
            <person name="Seshadri R."/>
            <person name="Elbourne L."/>
            <person name="Hassan K.A."/>
            <person name="Durkin A."/>
            <person name="Radune D."/>
            <person name="Mohamoud Y."/>
            <person name="Shay R."/>
            <person name="Jin S."/>
            <person name="Zhang X."/>
            <person name="Lucey K."/>
            <person name="Ballor N.R."/>
            <person name="Ottesen E."/>
            <person name="Rosenthal R."/>
            <person name="Allen A."/>
            <person name="Leadbetter J.R."/>
            <person name="Paulsen I.T."/>
        </authorList>
    </citation>
    <scope>NUCLEOTIDE SEQUENCE [LARGE SCALE GENOMIC DNA]</scope>
    <source>
        <strain evidence="4">ATCC BAA-887 / DSM 12427 / ZAS-2</strain>
    </source>
</reference>
<dbReference type="Proteomes" id="UP000009223">
    <property type="component" value="Chromosome"/>
</dbReference>
<dbReference type="InterPro" id="IPR015421">
    <property type="entry name" value="PyrdxlP-dep_Trfase_major"/>
</dbReference>
<dbReference type="PANTHER" id="PTHR42691:SF1">
    <property type="entry name" value="ASPARTATE AMINOTRANSFERASE YHDR-RELATED"/>
    <property type="match status" value="1"/>
</dbReference>
<dbReference type="STRING" id="545694.TREPR_2697"/>
<dbReference type="NCBIfam" id="NF005305">
    <property type="entry name" value="PRK06836.1"/>
    <property type="match status" value="1"/>
</dbReference>
<comment type="cofactor">
    <cofactor evidence="1">
        <name>pyridoxal 5'-phosphate</name>
        <dbReference type="ChEBI" id="CHEBI:597326"/>
    </cofactor>
</comment>
<name>F5YQN7_TREPZ</name>
<evidence type="ECO:0000256" key="1">
    <source>
        <dbReference type="RuleBase" id="RU000481"/>
    </source>
</evidence>
<dbReference type="SUPFAM" id="SSF53383">
    <property type="entry name" value="PLP-dependent transferases"/>
    <property type="match status" value="1"/>
</dbReference>
<organism evidence="3 4">
    <name type="scientific">Treponema primitia (strain ATCC BAA-887 / DSM 12427 / ZAS-2)</name>
    <dbReference type="NCBI Taxonomy" id="545694"/>
    <lineage>
        <taxon>Bacteria</taxon>
        <taxon>Pseudomonadati</taxon>
        <taxon>Spirochaetota</taxon>
        <taxon>Spirochaetia</taxon>
        <taxon>Spirochaetales</taxon>
        <taxon>Treponemataceae</taxon>
        <taxon>Treponema</taxon>
    </lineage>
</organism>
<gene>
    <name evidence="3" type="ordered locus">TREPR_2697</name>
</gene>
<dbReference type="InterPro" id="IPR015424">
    <property type="entry name" value="PyrdxlP-dep_Trfase"/>
</dbReference>
<dbReference type="PROSITE" id="PS00105">
    <property type="entry name" value="AA_TRANSFER_CLASS_1"/>
    <property type="match status" value="1"/>
</dbReference>
<dbReference type="eggNOG" id="COG0436">
    <property type="taxonomic scope" value="Bacteria"/>
</dbReference>
<dbReference type="KEGG" id="tpi:TREPR_2697"/>
<reference evidence="3 4" key="2">
    <citation type="journal article" date="2011" name="ISME J.">
        <title>RNA-seq reveals cooperative metabolic interactions between two termite-gut spirochete species in co-culture.</title>
        <authorList>
            <person name="Rosenthal A.Z."/>
            <person name="Matson E.G."/>
            <person name="Eldar A."/>
            <person name="Leadbetter J.R."/>
        </authorList>
    </citation>
    <scope>NUCLEOTIDE SEQUENCE [LARGE SCALE GENOMIC DNA]</scope>
    <source>
        <strain evidence="4">ATCC BAA-887 / DSM 12427 / ZAS-2</strain>
    </source>
</reference>
<dbReference type="OrthoDB" id="367386at2"/>
<dbReference type="Gene3D" id="3.40.640.10">
    <property type="entry name" value="Type I PLP-dependent aspartate aminotransferase-like (Major domain)"/>
    <property type="match status" value="1"/>
</dbReference>
<dbReference type="InterPro" id="IPR004838">
    <property type="entry name" value="NHTrfase_class1_PyrdxlP-BS"/>
</dbReference>
<comment type="similarity">
    <text evidence="1">Belongs to the class-I pyridoxal-phosphate-dependent aminotransferase family.</text>
</comment>
<proteinExistence type="inferred from homology"/>
<keyword evidence="4" id="KW-1185">Reference proteome</keyword>
<dbReference type="EC" id="2.6.1.-" evidence="1"/>
<dbReference type="AlphaFoldDB" id="F5YQN7"/>
<dbReference type="InterPro" id="IPR004839">
    <property type="entry name" value="Aminotransferase_I/II_large"/>
</dbReference>
<dbReference type="Pfam" id="PF00155">
    <property type="entry name" value="Aminotran_1_2"/>
    <property type="match status" value="1"/>
</dbReference>
<dbReference type="RefSeq" id="WP_015707530.1">
    <property type="nucleotide sequence ID" value="NC_015578.1"/>
</dbReference>